<gene>
    <name evidence="2" type="ORF">FHR98_000219</name>
</gene>
<evidence type="ECO:0000256" key="1">
    <source>
        <dbReference type="SAM" id="MobiDB-lite"/>
    </source>
</evidence>
<proteinExistence type="predicted"/>
<evidence type="ECO:0000313" key="3">
    <source>
        <dbReference type="Proteomes" id="UP000581135"/>
    </source>
</evidence>
<organism evidence="2 3">
    <name type="scientific">Limibacillus halophilus</name>
    <dbReference type="NCBI Taxonomy" id="1579333"/>
    <lineage>
        <taxon>Bacteria</taxon>
        <taxon>Pseudomonadati</taxon>
        <taxon>Pseudomonadota</taxon>
        <taxon>Alphaproteobacteria</taxon>
        <taxon>Rhodospirillales</taxon>
        <taxon>Rhodovibrionaceae</taxon>
        <taxon>Limibacillus</taxon>
    </lineage>
</organism>
<accession>A0A839SQ31</accession>
<reference evidence="2 3" key="1">
    <citation type="submission" date="2020-08" db="EMBL/GenBank/DDBJ databases">
        <title>Genomic Encyclopedia of Type Strains, Phase III (KMG-III): the genomes of soil and plant-associated and newly described type strains.</title>
        <authorList>
            <person name="Whitman W."/>
        </authorList>
    </citation>
    <scope>NUCLEOTIDE SEQUENCE [LARGE SCALE GENOMIC DNA]</scope>
    <source>
        <strain evidence="2 3">CECT 8803</strain>
    </source>
</reference>
<feature type="region of interest" description="Disordered" evidence="1">
    <location>
        <begin position="1"/>
        <end position="23"/>
    </location>
</feature>
<dbReference type="AlphaFoldDB" id="A0A839SQ31"/>
<dbReference type="EMBL" id="JACHXA010000001">
    <property type="protein sequence ID" value="MBB3063954.1"/>
    <property type="molecule type" value="Genomic_DNA"/>
</dbReference>
<evidence type="ECO:0000313" key="2">
    <source>
        <dbReference type="EMBL" id="MBB3063954.1"/>
    </source>
</evidence>
<comment type="caution">
    <text evidence="2">The sequence shown here is derived from an EMBL/GenBank/DDBJ whole genome shotgun (WGS) entry which is preliminary data.</text>
</comment>
<protein>
    <submittedName>
        <fullName evidence="2">Uncharacterized protein</fullName>
    </submittedName>
</protein>
<feature type="compositionally biased region" description="Basic and acidic residues" evidence="1">
    <location>
        <begin position="11"/>
        <end position="20"/>
    </location>
</feature>
<dbReference type="Proteomes" id="UP000581135">
    <property type="component" value="Unassembled WGS sequence"/>
</dbReference>
<keyword evidence="3" id="KW-1185">Reference proteome</keyword>
<sequence length="54" mass="6175">MSPTSRQLIEGQDKFLESKDGSLNSHSEPRWLIAEHRKFVVRALVTFAAFSAER</sequence>
<name>A0A839SQ31_9PROT</name>